<keyword evidence="4" id="KW-1185">Reference proteome</keyword>
<dbReference type="InterPro" id="IPR003594">
    <property type="entry name" value="HATPase_dom"/>
</dbReference>
<gene>
    <name evidence="3" type="ORF">GCM10017600_52960</name>
</gene>
<keyword evidence="1" id="KW-0808">Transferase</keyword>
<dbReference type="SUPFAM" id="SSF55874">
    <property type="entry name" value="ATPase domain of HSP90 chaperone/DNA topoisomerase II/histidine kinase"/>
    <property type="match status" value="1"/>
</dbReference>
<name>A0A9W6I656_9ACTN</name>
<feature type="domain" description="Histidine kinase/HSP90-like ATPase" evidence="2">
    <location>
        <begin position="21"/>
        <end position="137"/>
    </location>
</feature>
<dbReference type="CDD" id="cd16936">
    <property type="entry name" value="HATPase_RsbW-like"/>
    <property type="match status" value="1"/>
</dbReference>
<dbReference type="GO" id="GO:0004674">
    <property type="term" value="F:protein serine/threonine kinase activity"/>
    <property type="evidence" value="ECO:0007669"/>
    <property type="project" value="UniProtKB-KW"/>
</dbReference>
<evidence type="ECO:0000313" key="4">
    <source>
        <dbReference type="Proteomes" id="UP001143474"/>
    </source>
</evidence>
<dbReference type="Proteomes" id="UP001143474">
    <property type="component" value="Unassembled WGS sequence"/>
</dbReference>
<dbReference type="PANTHER" id="PTHR35526:SF3">
    <property type="entry name" value="ANTI-SIGMA-F FACTOR RSBW"/>
    <property type="match status" value="1"/>
</dbReference>
<dbReference type="InterPro" id="IPR050267">
    <property type="entry name" value="Anti-sigma-factor_SerPK"/>
</dbReference>
<sequence length="151" mass="16819">MDLEESRVENRWTLLGAATFELAPEVVSQARFRLREWLGEDHPAYEKAELVVSELVTNSVVHSTKGRPYGNKVTLTVTSSADRIYVQVVDPGGPPWNPVVPEDIPVDQENGRGLWLVARHSHRWGVRDYGSLGRAVWAALDIVSATDDESV</sequence>
<keyword evidence="1" id="KW-0723">Serine/threonine-protein kinase</keyword>
<dbReference type="RefSeq" id="WP_271220239.1">
    <property type="nucleotide sequence ID" value="NZ_BAAAVD010000084.1"/>
</dbReference>
<evidence type="ECO:0000313" key="3">
    <source>
        <dbReference type="EMBL" id="GLK11888.1"/>
    </source>
</evidence>
<evidence type="ECO:0000256" key="1">
    <source>
        <dbReference type="ARBA" id="ARBA00022527"/>
    </source>
</evidence>
<dbReference type="InterPro" id="IPR036890">
    <property type="entry name" value="HATPase_C_sf"/>
</dbReference>
<dbReference type="PANTHER" id="PTHR35526">
    <property type="entry name" value="ANTI-SIGMA-F FACTOR RSBW-RELATED"/>
    <property type="match status" value="1"/>
</dbReference>
<dbReference type="AlphaFoldDB" id="A0A9W6I656"/>
<keyword evidence="1" id="KW-0418">Kinase</keyword>
<reference evidence="3" key="2">
    <citation type="submission" date="2023-01" db="EMBL/GenBank/DDBJ databases">
        <authorList>
            <person name="Sun Q."/>
            <person name="Evtushenko L."/>
        </authorList>
    </citation>
    <scope>NUCLEOTIDE SEQUENCE</scope>
    <source>
        <strain evidence="3">VKM Ac-2007</strain>
    </source>
</reference>
<dbReference type="EMBL" id="BSEV01000013">
    <property type="protein sequence ID" value="GLK11888.1"/>
    <property type="molecule type" value="Genomic_DNA"/>
</dbReference>
<protein>
    <recommendedName>
        <fullName evidence="2">Histidine kinase/HSP90-like ATPase domain-containing protein</fullName>
    </recommendedName>
</protein>
<evidence type="ECO:0000259" key="2">
    <source>
        <dbReference type="Pfam" id="PF13581"/>
    </source>
</evidence>
<dbReference type="Gene3D" id="3.30.565.10">
    <property type="entry name" value="Histidine kinase-like ATPase, C-terminal domain"/>
    <property type="match status" value="1"/>
</dbReference>
<comment type="caution">
    <text evidence="3">The sequence shown here is derived from an EMBL/GenBank/DDBJ whole genome shotgun (WGS) entry which is preliminary data.</text>
</comment>
<accession>A0A9W6I656</accession>
<dbReference type="Pfam" id="PF13581">
    <property type="entry name" value="HATPase_c_2"/>
    <property type="match status" value="1"/>
</dbReference>
<proteinExistence type="predicted"/>
<organism evidence="3 4">
    <name type="scientific">Streptosporangium carneum</name>
    <dbReference type="NCBI Taxonomy" id="47481"/>
    <lineage>
        <taxon>Bacteria</taxon>
        <taxon>Bacillati</taxon>
        <taxon>Actinomycetota</taxon>
        <taxon>Actinomycetes</taxon>
        <taxon>Streptosporangiales</taxon>
        <taxon>Streptosporangiaceae</taxon>
        <taxon>Streptosporangium</taxon>
    </lineage>
</organism>
<reference evidence="3" key="1">
    <citation type="journal article" date="2014" name="Int. J. Syst. Evol. Microbiol.">
        <title>Complete genome sequence of Corynebacterium casei LMG S-19264T (=DSM 44701T), isolated from a smear-ripened cheese.</title>
        <authorList>
            <consortium name="US DOE Joint Genome Institute (JGI-PGF)"/>
            <person name="Walter F."/>
            <person name="Albersmeier A."/>
            <person name="Kalinowski J."/>
            <person name="Ruckert C."/>
        </authorList>
    </citation>
    <scope>NUCLEOTIDE SEQUENCE</scope>
    <source>
        <strain evidence="3">VKM Ac-2007</strain>
    </source>
</reference>